<evidence type="ECO:0000256" key="1">
    <source>
        <dbReference type="SAM" id="Phobius"/>
    </source>
</evidence>
<keyword evidence="1" id="KW-0472">Membrane</keyword>
<feature type="transmembrane region" description="Helical" evidence="1">
    <location>
        <begin position="59"/>
        <end position="77"/>
    </location>
</feature>
<accession>A0A432VWC8</accession>
<keyword evidence="1" id="KW-1133">Transmembrane helix</keyword>
<reference evidence="4" key="1">
    <citation type="journal article" date="2018" name="Front. Microbiol.">
        <title>Genome-Based Analysis Reveals the Taxonomy and Diversity of the Family Idiomarinaceae.</title>
        <authorList>
            <person name="Liu Y."/>
            <person name="Lai Q."/>
            <person name="Shao Z."/>
        </authorList>
    </citation>
    <scope>NUCLEOTIDE SEQUENCE [LARGE SCALE GENOMIC DNA]</scope>
    <source>
        <strain evidence="4">GBPy7</strain>
    </source>
</reference>
<evidence type="ECO:0000259" key="2">
    <source>
        <dbReference type="PROSITE" id="PS50965"/>
    </source>
</evidence>
<evidence type="ECO:0000313" key="4">
    <source>
        <dbReference type="Proteomes" id="UP000288395"/>
    </source>
</evidence>
<dbReference type="Pfam" id="PF08378">
    <property type="entry name" value="NERD"/>
    <property type="match status" value="1"/>
</dbReference>
<dbReference type="RefSeq" id="WP_126767127.1">
    <property type="nucleotide sequence ID" value="NZ_PIPJ01000004.1"/>
</dbReference>
<sequence>MKSPLKAKPLNNPAESLQKRLSDLAMDEVFFPLIVSMLFFCFAVYEWMRWYFEVPPSPVVWSIISLSVLVFYGFKIFRAFKEIKRLKQGIAGEKAVGQFLERLRTDGAEVFHDIQGDNFNLDHVVIHRSGIYVVETKTMSKPAKGKTELVFDGSDVLHNGKPLARNPVIQVSAASAWLRELLEDSSGRKVPVKGIVTFPGWYIDSSHNTSKNNIWVLNPKAIPSFIGKQNQMISMEDVNLFKFHLGKYVRAEY</sequence>
<evidence type="ECO:0000313" key="3">
    <source>
        <dbReference type="EMBL" id="RUO20886.1"/>
    </source>
</evidence>
<organism evidence="3 4">
    <name type="scientific">Aliidiomarina iranensis</name>
    <dbReference type="NCBI Taxonomy" id="1434071"/>
    <lineage>
        <taxon>Bacteria</taxon>
        <taxon>Pseudomonadati</taxon>
        <taxon>Pseudomonadota</taxon>
        <taxon>Gammaproteobacteria</taxon>
        <taxon>Alteromonadales</taxon>
        <taxon>Idiomarinaceae</taxon>
        <taxon>Aliidiomarina</taxon>
    </lineage>
</organism>
<dbReference type="PROSITE" id="PS50965">
    <property type="entry name" value="NERD"/>
    <property type="match status" value="1"/>
</dbReference>
<comment type="caution">
    <text evidence="3">The sequence shown here is derived from an EMBL/GenBank/DDBJ whole genome shotgun (WGS) entry which is preliminary data.</text>
</comment>
<keyword evidence="1" id="KW-0812">Transmembrane</keyword>
<name>A0A432VWC8_9GAMM</name>
<dbReference type="InterPro" id="IPR011528">
    <property type="entry name" value="NERD"/>
</dbReference>
<feature type="domain" description="NERD" evidence="2">
    <location>
        <begin position="88"/>
        <end position="201"/>
    </location>
</feature>
<feature type="transmembrane region" description="Helical" evidence="1">
    <location>
        <begin position="29"/>
        <end position="47"/>
    </location>
</feature>
<protein>
    <submittedName>
        <fullName evidence="3">Nuclease</fullName>
    </submittedName>
</protein>
<dbReference type="Proteomes" id="UP000288395">
    <property type="component" value="Unassembled WGS sequence"/>
</dbReference>
<gene>
    <name evidence="3" type="ORF">CWE08_07225</name>
</gene>
<dbReference type="EMBL" id="PIPJ01000004">
    <property type="protein sequence ID" value="RUO20886.1"/>
    <property type="molecule type" value="Genomic_DNA"/>
</dbReference>
<dbReference type="OrthoDB" id="572185at2"/>
<proteinExistence type="predicted"/>
<dbReference type="AlphaFoldDB" id="A0A432VWC8"/>
<keyword evidence="4" id="KW-1185">Reference proteome</keyword>